<comment type="caution">
    <text evidence="1">The sequence shown here is derived from an EMBL/GenBank/DDBJ whole genome shotgun (WGS) entry which is preliminary data.</text>
</comment>
<dbReference type="Proteomes" id="UP001060085">
    <property type="component" value="Linkage Group LG04"/>
</dbReference>
<gene>
    <name evidence="1" type="ORF">M9H77_18905</name>
</gene>
<evidence type="ECO:0000313" key="1">
    <source>
        <dbReference type="EMBL" id="KAI5669052.1"/>
    </source>
</evidence>
<organism evidence="1 2">
    <name type="scientific">Catharanthus roseus</name>
    <name type="common">Madagascar periwinkle</name>
    <name type="synonym">Vinca rosea</name>
    <dbReference type="NCBI Taxonomy" id="4058"/>
    <lineage>
        <taxon>Eukaryota</taxon>
        <taxon>Viridiplantae</taxon>
        <taxon>Streptophyta</taxon>
        <taxon>Embryophyta</taxon>
        <taxon>Tracheophyta</taxon>
        <taxon>Spermatophyta</taxon>
        <taxon>Magnoliopsida</taxon>
        <taxon>eudicotyledons</taxon>
        <taxon>Gunneridae</taxon>
        <taxon>Pentapetalae</taxon>
        <taxon>asterids</taxon>
        <taxon>lamiids</taxon>
        <taxon>Gentianales</taxon>
        <taxon>Apocynaceae</taxon>
        <taxon>Rauvolfioideae</taxon>
        <taxon>Vinceae</taxon>
        <taxon>Catharanthinae</taxon>
        <taxon>Catharanthus</taxon>
    </lineage>
</organism>
<keyword evidence="2" id="KW-1185">Reference proteome</keyword>
<name>A0ACC0B8X2_CATRO</name>
<proteinExistence type="predicted"/>
<accession>A0ACC0B8X2</accession>
<dbReference type="EMBL" id="CM044704">
    <property type="protein sequence ID" value="KAI5669052.1"/>
    <property type="molecule type" value="Genomic_DNA"/>
</dbReference>
<protein>
    <submittedName>
        <fullName evidence="1">Uncharacterized protein</fullName>
    </submittedName>
</protein>
<evidence type="ECO:0000313" key="2">
    <source>
        <dbReference type="Proteomes" id="UP001060085"/>
    </source>
</evidence>
<sequence length="122" mass="13564">MISKSKLIRMARKWQRKVTITRKRITFPINNGNVSTNGCSSSSPVAEKGHLLRMAEEEFGLPSDGPITIPCEAAFMDYLISLIPGCTSKDIEKAVFLSISAYRCSSMVNQLEKSNYSLVRCV</sequence>
<reference evidence="2" key="1">
    <citation type="journal article" date="2023" name="Nat. Plants">
        <title>Single-cell RNA sequencing provides a high-resolution roadmap for understanding the multicellular compartmentation of specialized metabolism.</title>
        <authorList>
            <person name="Sun S."/>
            <person name="Shen X."/>
            <person name="Li Y."/>
            <person name="Li Y."/>
            <person name="Wang S."/>
            <person name="Li R."/>
            <person name="Zhang H."/>
            <person name="Shen G."/>
            <person name="Guo B."/>
            <person name="Wei J."/>
            <person name="Xu J."/>
            <person name="St-Pierre B."/>
            <person name="Chen S."/>
            <person name="Sun C."/>
        </authorList>
    </citation>
    <scope>NUCLEOTIDE SEQUENCE [LARGE SCALE GENOMIC DNA]</scope>
</reference>